<evidence type="ECO:0000313" key="1">
    <source>
        <dbReference type="EMBL" id="AGH17452.1"/>
    </source>
</evidence>
<dbReference type="Gene3D" id="3.30.420.240">
    <property type="match status" value="1"/>
</dbReference>
<sequence>MSRELPTNPETEQKLFDLMWSDEIKLSFSNFVLHFFPWGEKGTPLEGFSAPRSWQLEFMEVVDAHCLNSVNNPNPEVFKGAISAGRGIGKTTLNAWLVLWLMSIRPGMSIICLANSETQLKTTLWAEVSKWLSLLPNKHWFEMQSLSLHPAPWYSDVLHCSLGIDSKHYSTMCRTYSEERPDTFVGHHNTYGMAIINDEASGTPDVINLGILGFLTEQNANRFWIMTSNPRRLSGKFYEIFNKPLDDWKRFQIDTRTVEGIDPSFHEGIIARYGLDSDVTRVEVCGQFPQQDIDSFIPLNIIEEALNREPCPDPYAPLIMGCDIAEEGGDNTVVVLRRGPVIEHLFDWSKTDLRTTNNKISGLVEKYRPDAIIIDANNTGARTCDYLEMLGYHVYRVLGQKRAVDLEFCRNRRTELYDLMRSAITGGLQLPDDCPDLINELKSIKSISDTLGRLLIEKKRQGRSEFGVRSPDFVDALCYTFAVDPPRKDNPLYQGQDISEYEALDTGFNYEAYGM</sequence>
<name>A0ABM5NH28_LIBAS</name>
<dbReference type="RefSeq" id="WP_015453047.1">
    <property type="nucleotide sequence ID" value="NC_020549.1"/>
</dbReference>
<evidence type="ECO:0000313" key="2">
    <source>
        <dbReference type="Proteomes" id="UP000011820"/>
    </source>
</evidence>
<dbReference type="EMBL" id="CP004005">
    <property type="protein sequence ID" value="AGH17452.1"/>
    <property type="molecule type" value="Genomic_DNA"/>
</dbReference>
<reference evidence="1 2" key="1">
    <citation type="journal article" date="2013" name="Genome Announc.">
        <title>Complete Genome Sequence of a Chinese Strain of 'Candidatus Liberibacter asiaticus'.</title>
        <authorList>
            <person name="Lin H."/>
            <person name="Han C.S."/>
            <person name="Liu B."/>
            <person name="Lou B."/>
            <person name="Bai X."/>
            <person name="Deng C."/>
            <person name="Civerolo E.L."/>
            <person name="Gupta G."/>
        </authorList>
    </citation>
    <scope>NUCLEOTIDE SEQUENCE [LARGE SCALE GENOMIC DNA]</scope>
    <source>
        <strain evidence="2">gxpsy</strain>
    </source>
</reference>
<dbReference type="Gene3D" id="3.40.50.300">
    <property type="entry name" value="P-loop containing nucleotide triphosphate hydrolases"/>
    <property type="match status" value="1"/>
</dbReference>
<protein>
    <submittedName>
        <fullName evidence="1">Phage terminase, large subunit</fullName>
    </submittedName>
</protein>
<dbReference type="InterPro" id="IPR027417">
    <property type="entry name" value="P-loop_NTPase"/>
</dbReference>
<organism evidence="1 2">
    <name type="scientific">Candidatus Liberibacter asiaticus str. gxpsy</name>
    <dbReference type="NCBI Taxonomy" id="1174529"/>
    <lineage>
        <taxon>Bacteria</taxon>
        <taxon>Pseudomonadati</taxon>
        <taxon>Pseudomonadota</taxon>
        <taxon>Alphaproteobacteria</taxon>
        <taxon>Hyphomicrobiales</taxon>
        <taxon>Rhizobiaceae</taxon>
        <taxon>Liberibacter</taxon>
    </lineage>
</organism>
<dbReference type="Proteomes" id="UP000011820">
    <property type="component" value="Chromosome"/>
</dbReference>
<accession>A0ABM5NH28</accession>
<keyword evidence="2" id="KW-1185">Reference proteome</keyword>
<dbReference type="Pfam" id="PF03237">
    <property type="entry name" value="Terminase_6N"/>
    <property type="match status" value="1"/>
</dbReference>
<gene>
    <name evidence="1" type="ORF">WSI_05475</name>
</gene>
<proteinExistence type="predicted"/>